<evidence type="ECO:0000259" key="1">
    <source>
        <dbReference type="Pfam" id="PF21340"/>
    </source>
</evidence>
<feature type="domain" description="Cip1-like core" evidence="1">
    <location>
        <begin position="77"/>
        <end position="228"/>
    </location>
</feature>
<comment type="caution">
    <text evidence="2">The sequence shown here is derived from an EMBL/GenBank/DDBJ whole genome shotgun (WGS) entry which is preliminary data.</text>
</comment>
<keyword evidence="3" id="KW-1185">Reference proteome</keyword>
<accession>A0AAD5UAY4</accession>
<dbReference type="EMBL" id="JADGKB010000120">
    <property type="protein sequence ID" value="KAJ3253081.1"/>
    <property type="molecule type" value="Genomic_DNA"/>
</dbReference>
<evidence type="ECO:0000313" key="3">
    <source>
        <dbReference type="Proteomes" id="UP001210925"/>
    </source>
</evidence>
<name>A0AAD5UAY4_9FUNG</name>
<organism evidence="2 3">
    <name type="scientific">Boothiomyces macroporosus</name>
    <dbReference type="NCBI Taxonomy" id="261099"/>
    <lineage>
        <taxon>Eukaryota</taxon>
        <taxon>Fungi</taxon>
        <taxon>Fungi incertae sedis</taxon>
        <taxon>Chytridiomycota</taxon>
        <taxon>Chytridiomycota incertae sedis</taxon>
        <taxon>Chytridiomycetes</taxon>
        <taxon>Rhizophydiales</taxon>
        <taxon>Terramycetaceae</taxon>
        <taxon>Boothiomyces</taxon>
    </lineage>
</organism>
<evidence type="ECO:0000313" key="2">
    <source>
        <dbReference type="EMBL" id="KAJ3253081.1"/>
    </source>
</evidence>
<dbReference type="Proteomes" id="UP001210925">
    <property type="component" value="Unassembled WGS sequence"/>
</dbReference>
<dbReference type="InterPro" id="IPR048955">
    <property type="entry name" value="Cip1-like_core"/>
</dbReference>
<proteinExistence type="predicted"/>
<protein>
    <recommendedName>
        <fullName evidence="1">Cip1-like core domain-containing protein</fullName>
    </recommendedName>
</protein>
<dbReference type="Pfam" id="PF21340">
    <property type="entry name" value="Polysacc_lyase-like"/>
    <property type="match status" value="1"/>
</dbReference>
<dbReference type="Gene3D" id="2.60.120.200">
    <property type="match status" value="1"/>
</dbReference>
<dbReference type="AlphaFoldDB" id="A0AAD5UAY4"/>
<sequence>MYSILVLLCSIVSAQLIFEENFDSLESLDSQSFKIKTSGTAKASLISSANGNKAMKLDIESNGAAFLAPNDFSPENGDFFGRFRIQTNFPNDPNFAHWINVQFTGKGAPDLVRPVGGQLVNNQNSFGIGADAGPTGDWTDFDPNVPATLSTRCIEFQVSASGNFINTFFDGEDQPSLTASKTKHSIHSGNKDAPFILPKANAIQFGWQVFQPNSGKFTVMIDDIAIGTDRIGCN</sequence>
<reference evidence="2" key="1">
    <citation type="submission" date="2020-05" db="EMBL/GenBank/DDBJ databases">
        <title>Phylogenomic resolution of chytrid fungi.</title>
        <authorList>
            <person name="Stajich J.E."/>
            <person name="Amses K."/>
            <person name="Simmons R."/>
            <person name="Seto K."/>
            <person name="Myers J."/>
            <person name="Bonds A."/>
            <person name="Quandt C.A."/>
            <person name="Barry K."/>
            <person name="Liu P."/>
            <person name="Grigoriev I."/>
            <person name="Longcore J.E."/>
            <person name="James T.Y."/>
        </authorList>
    </citation>
    <scope>NUCLEOTIDE SEQUENCE</scope>
    <source>
        <strain evidence="2">PLAUS21</strain>
    </source>
</reference>
<gene>
    <name evidence="2" type="ORF">HK103_000993</name>
</gene>